<keyword evidence="2" id="KW-1185">Reference proteome</keyword>
<dbReference type="AlphaFoldDB" id="D2AZF8"/>
<dbReference type="Proteomes" id="UP000002029">
    <property type="component" value="Chromosome"/>
</dbReference>
<organism evidence="1 2">
    <name type="scientific">Streptosporangium roseum (strain ATCC 12428 / DSM 43021 / JCM 3005 / KCTC 9067 / NCIMB 10171 / NRRL 2505 / NI 9100)</name>
    <dbReference type="NCBI Taxonomy" id="479432"/>
    <lineage>
        <taxon>Bacteria</taxon>
        <taxon>Bacillati</taxon>
        <taxon>Actinomycetota</taxon>
        <taxon>Actinomycetes</taxon>
        <taxon>Streptosporangiales</taxon>
        <taxon>Streptosporangiaceae</taxon>
        <taxon>Streptosporangium</taxon>
    </lineage>
</organism>
<evidence type="ECO:0000313" key="2">
    <source>
        <dbReference type="Proteomes" id="UP000002029"/>
    </source>
</evidence>
<sequence length="65" mass="6701">MAALVRSTFLVNAVYADSARAYAATLGDREVVGAMLVAGAVTGSVHWVPLAERAKVAGSLVDTRP</sequence>
<dbReference type="HOGENOM" id="CLU_2848071_0_0_11"/>
<evidence type="ECO:0000313" key="1">
    <source>
        <dbReference type="EMBL" id="ACZ83343.1"/>
    </source>
</evidence>
<accession>D2AZF8</accession>
<protein>
    <submittedName>
        <fullName evidence="1">Uncharacterized protein</fullName>
    </submittedName>
</protein>
<dbReference type="KEGG" id="sro:Sros_0311"/>
<reference evidence="1" key="1">
    <citation type="journal article" date="2010" name="Stand. Genomic Sci.">
        <title>Complete genome sequence of Streptosporangium roseum type strain (NI 9100).</title>
        <authorList>
            <person name="Nolan M."/>
            <person name="Sikorski J."/>
            <person name="Jando M."/>
            <person name="Lucas S."/>
            <person name="Lapidus A."/>
            <person name="Glavina Del Rio T."/>
            <person name="Chen F."/>
            <person name="Tice H."/>
            <person name="Pitluck S."/>
            <person name="Cheng J.F."/>
            <person name="Chertkov O."/>
            <person name="Sims D."/>
            <person name="Meincke L."/>
            <person name="Brettin T."/>
            <person name="Han C."/>
            <person name="Detter J.C."/>
            <person name="Bruce D."/>
            <person name="Goodwin L."/>
            <person name="Land M."/>
            <person name="Hauser L."/>
            <person name="Chang Y.J."/>
            <person name="Jeffries C.D."/>
            <person name="Ivanova N."/>
            <person name="Mavromatis K."/>
            <person name="Mikhailova N."/>
            <person name="Chen A."/>
            <person name="Palaniappan K."/>
            <person name="Chain P."/>
            <person name="Rohde M."/>
            <person name="Goker M."/>
            <person name="Bristow J."/>
            <person name="Eisen J.A."/>
            <person name="Markowitz V."/>
            <person name="Hugenholtz P."/>
            <person name="Kyrpides N.C."/>
            <person name="Klenk H.P."/>
        </authorList>
    </citation>
    <scope>NUCLEOTIDE SEQUENCE [LARGE SCALE GENOMIC DNA]</scope>
    <source>
        <strain evidence="1">DSM 43021</strain>
    </source>
</reference>
<dbReference type="EMBL" id="CP001814">
    <property type="protein sequence ID" value="ACZ83343.1"/>
    <property type="molecule type" value="Genomic_DNA"/>
</dbReference>
<name>D2AZF8_STRRD</name>
<proteinExistence type="predicted"/>
<gene>
    <name evidence="1" type="ordered locus">Sros_0311</name>
</gene>